<reference evidence="1" key="1">
    <citation type="submission" date="2016-02" db="EMBL/GenBank/DDBJ databases">
        <title>Genome sequence of Bacillus trypoxylicola KCTC 13244(T).</title>
        <authorList>
            <person name="Jeong H."/>
            <person name="Park S.-H."/>
            <person name="Choi S.-K."/>
        </authorList>
    </citation>
    <scope>NUCLEOTIDE SEQUENCE [LARGE SCALE GENOMIC DNA]</scope>
    <source>
        <strain evidence="1">KCTC 13244</strain>
    </source>
</reference>
<dbReference type="STRING" id="519424.AZF04_19970"/>
<protein>
    <submittedName>
        <fullName evidence="1">Uncharacterized protein</fullName>
    </submittedName>
</protein>
<evidence type="ECO:0000313" key="2">
    <source>
        <dbReference type="Proteomes" id="UP000075806"/>
    </source>
</evidence>
<accession>A0A162DN15</accession>
<gene>
    <name evidence="1" type="ORF">AZF04_19970</name>
</gene>
<organism evidence="1 2">
    <name type="scientific">Alkalihalobacillus trypoxylicola</name>
    <dbReference type="NCBI Taxonomy" id="519424"/>
    <lineage>
        <taxon>Bacteria</taxon>
        <taxon>Bacillati</taxon>
        <taxon>Bacillota</taxon>
        <taxon>Bacilli</taxon>
        <taxon>Bacillales</taxon>
        <taxon>Bacillaceae</taxon>
        <taxon>Alkalihalobacillus</taxon>
    </lineage>
</organism>
<evidence type="ECO:0000313" key="1">
    <source>
        <dbReference type="EMBL" id="KYG30365.1"/>
    </source>
</evidence>
<comment type="caution">
    <text evidence="1">The sequence shown here is derived from an EMBL/GenBank/DDBJ whole genome shotgun (WGS) entry which is preliminary data.</text>
</comment>
<proteinExistence type="predicted"/>
<name>A0A162DN15_9BACI</name>
<dbReference type="RefSeq" id="WP_061949012.1">
    <property type="nucleotide sequence ID" value="NZ_LTAO01000021.1"/>
</dbReference>
<keyword evidence="2" id="KW-1185">Reference proteome</keyword>
<dbReference type="OrthoDB" id="286090at2"/>
<dbReference type="EMBL" id="LTAO01000021">
    <property type="protein sequence ID" value="KYG30365.1"/>
    <property type="molecule type" value="Genomic_DNA"/>
</dbReference>
<dbReference type="AlphaFoldDB" id="A0A162DN15"/>
<sequence length="192" mass="23185">MEKFKDYQWRVTKYNPDFRDENGYYTLDEEWTCPSEIGKNINGKEFTLEQYLHVEASYIHSVIQFMEESRLDSLRILQLECDFTEEARTSPLYEKEFEQLNLREDVMLNKHEIRLVCKMVLRNFIWCKLYGKKHFFIHFGYDYYMYIGSHTNCLSAIESATNSGLFVETFMSPYFITEAEIIRETNWNEKDV</sequence>
<dbReference type="Proteomes" id="UP000075806">
    <property type="component" value="Unassembled WGS sequence"/>
</dbReference>